<dbReference type="Proteomes" id="UP001138802">
    <property type="component" value="Unassembled WGS sequence"/>
</dbReference>
<dbReference type="EMBL" id="NRSD01000007">
    <property type="protein sequence ID" value="MBK1644746.1"/>
    <property type="molecule type" value="Genomic_DNA"/>
</dbReference>
<dbReference type="Pfam" id="PF10263">
    <property type="entry name" value="SprT-like"/>
    <property type="match status" value="1"/>
</dbReference>
<dbReference type="InterPro" id="IPR006640">
    <property type="entry name" value="SprT-like_domain"/>
</dbReference>
<keyword evidence="3" id="KW-1185">Reference proteome</keyword>
<dbReference type="AlphaFoldDB" id="A0A9X0WHD4"/>
<dbReference type="PANTHER" id="PTHR38773:SF1">
    <property type="entry name" value="PROTEIN SPRT"/>
    <property type="match status" value="1"/>
</dbReference>
<proteinExistence type="predicted"/>
<dbReference type="GO" id="GO:0006950">
    <property type="term" value="P:response to stress"/>
    <property type="evidence" value="ECO:0007669"/>
    <property type="project" value="UniProtKB-ARBA"/>
</dbReference>
<evidence type="ECO:0000259" key="1">
    <source>
        <dbReference type="SMART" id="SM00731"/>
    </source>
</evidence>
<dbReference type="RefSeq" id="WP_200387555.1">
    <property type="nucleotide sequence ID" value="NZ_NRSD01000007.1"/>
</dbReference>
<accession>A0A9X0WHD4</accession>
<reference evidence="2 3" key="1">
    <citation type="journal article" date="2020" name="Microorganisms">
        <title>Osmotic Adaptation and Compatible Solute Biosynthesis of Phototrophic Bacteria as Revealed from Genome Analyses.</title>
        <authorList>
            <person name="Imhoff J.F."/>
            <person name="Rahn T."/>
            <person name="Kunzel S."/>
            <person name="Keller A."/>
            <person name="Neulinger S.C."/>
        </authorList>
    </citation>
    <scope>NUCLEOTIDE SEQUENCE [LARGE SCALE GENOMIC DNA]</scope>
    <source>
        <strain evidence="2 3">DSM 21303</strain>
    </source>
</reference>
<feature type="domain" description="SprT-like" evidence="1">
    <location>
        <begin position="21"/>
        <end position="177"/>
    </location>
</feature>
<evidence type="ECO:0000313" key="2">
    <source>
        <dbReference type="EMBL" id="MBK1644746.1"/>
    </source>
</evidence>
<dbReference type="PANTHER" id="PTHR38773">
    <property type="entry name" value="PROTEIN SPRT"/>
    <property type="match status" value="1"/>
</dbReference>
<gene>
    <name evidence="2" type="ORF">CKO25_08810</name>
</gene>
<name>A0A9X0WHD4_9GAMM</name>
<sequence>MDDTTTTAAQPSLNDPLESAAARTRRLLSVAEAWLARTMPATEVRFDLRGTAAGQARVSADGPAVIRYNRELLLRHTERFMHETVPHEVAHVAAFHCHGFGIRPHGAEWRHIMRHFGVEPARCHNFDVSCLRTRVVARFRYRCACTTHELSSIRHQRIRRHGIRYLCRRCRQPLIPI</sequence>
<evidence type="ECO:0000313" key="3">
    <source>
        <dbReference type="Proteomes" id="UP001138802"/>
    </source>
</evidence>
<dbReference type="SMART" id="SM00731">
    <property type="entry name" value="SprT"/>
    <property type="match status" value="1"/>
</dbReference>
<organism evidence="2 3">
    <name type="scientific">Thiocapsa imhoffii</name>
    <dbReference type="NCBI Taxonomy" id="382777"/>
    <lineage>
        <taxon>Bacteria</taxon>
        <taxon>Pseudomonadati</taxon>
        <taxon>Pseudomonadota</taxon>
        <taxon>Gammaproteobacteria</taxon>
        <taxon>Chromatiales</taxon>
        <taxon>Chromatiaceae</taxon>
        <taxon>Thiocapsa</taxon>
    </lineage>
</organism>
<comment type="caution">
    <text evidence="2">The sequence shown here is derived from an EMBL/GenBank/DDBJ whole genome shotgun (WGS) entry which is preliminary data.</text>
</comment>
<protein>
    <recommendedName>
        <fullName evidence="1">SprT-like domain-containing protein</fullName>
    </recommendedName>
</protein>